<dbReference type="GO" id="GO:0003677">
    <property type="term" value="F:DNA binding"/>
    <property type="evidence" value="ECO:0007669"/>
    <property type="project" value="UniProtKB-KW"/>
</dbReference>
<keyword evidence="3" id="KW-0731">Sigma factor</keyword>
<comment type="similarity">
    <text evidence="1">Belongs to the sigma-70 factor family. ECF subfamily.</text>
</comment>
<feature type="domain" description="RNA polymerase sigma-70 region 2" evidence="6">
    <location>
        <begin position="67"/>
        <end position="136"/>
    </location>
</feature>
<evidence type="ECO:0000259" key="6">
    <source>
        <dbReference type="Pfam" id="PF04542"/>
    </source>
</evidence>
<dbReference type="AlphaFoldDB" id="A0A023BUK9"/>
<dbReference type="Pfam" id="PF04542">
    <property type="entry name" value="Sigma70_r2"/>
    <property type="match status" value="1"/>
</dbReference>
<accession>A0A023BUK9</accession>
<dbReference type="InterPro" id="IPR013324">
    <property type="entry name" value="RNA_pol_sigma_r3/r4-like"/>
</dbReference>
<dbReference type="InterPro" id="IPR014284">
    <property type="entry name" value="RNA_pol_sigma-70_dom"/>
</dbReference>
<dbReference type="GO" id="GO:0016987">
    <property type="term" value="F:sigma factor activity"/>
    <property type="evidence" value="ECO:0007669"/>
    <property type="project" value="UniProtKB-KW"/>
</dbReference>
<dbReference type="Gene3D" id="1.10.1740.10">
    <property type="match status" value="1"/>
</dbReference>
<dbReference type="OrthoDB" id="1163416at2"/>
<dbReference type="SUPFAM" id="SSF88946">
    <property type="entry name" value="Sigma2 domain of RNA polymerase sigma factors"/>
    <property type="match status" value="1"/>
</dbReference>
<comment type="caution">
    <text evidence="7">The sequence shown here is derived from an EMBL/GenBank/DDBJ whole genome shotgun (WGS) entry which is preliminary data.</text>
</comment>
<dbReference type="STRING" id="1317122.ATO12_16225"/>
<dbReference type="Gene3D" id="1.10.10.10">
    <property type="entry name" value="Winged helix-like DNA-binding domain superfamily/Winged helix DNA-binding domain"/>
    <property type="match status" value="1"/>
</dbReference>
<reference evidence="7 8" key="1">
    <citation type="submission" date="2014-04" db="EMBL/GenBank/DDBJ databases">
        <title>Aquimarina sp. 22II-S11-z7 Genome Sequencing.</title>
        <authorList>
            <person name="Lai Q."/>
        </authorList>
    </citation>
    <scope>NUCLEOTIDE SEQUENCE [LARGE SCALE GENOMIC DNA]</scope>
    <source>
        <strain evidence="7 8">22II-S11-z7</strain>
    </source>
</reference>
<keyword evidence="2" id="KW-0805">Transcription regulation</keyword>
<dbReference type="eggNOG" id="COG1595">
    <property type="taxonomic scope" value="Bacteria"/>
</dbReference>
<gene>
    <name evidence="7" type="ORF">ATO12_16225</name>
</gene>
<dbReference type="InterPro" id="IPR007627">
    <property type="entry name" value="RNA_pol_sigma70_r2"/>
</dbReference>
<name>A0A023BUK9_9FLAO</name>
<dbReference type="EMBL" id="AQRA01000005">
    <property type="protein sequence ID" value="EZH73483.1"/>
    <property type="molecule type" value="Genomic_DNA"/>
</dbReference>
<dbReference type="GO" id="GO:0006352">
    <property type="term" value="P:DNA-templated transcription initiation"/>
    <property type="evidence" value="ECO:0007669"/>
    <property type="project" value="InterPro"/>
</dbReference>
<keyword evidence="4" id="KW-0238">DNA-binding</keyword>
<dbReference type="Proteomes" id="UP000023541">
    <property type="component" value="Unassembled WGS sequence"/>
</dbReference>
<evidence type="ECO:0000256" key="1">
    <source>
        <dbReference type="ARBA" id="ARBA00010641"/>
    </source>
</evidence>
<evidence type="ECO:0000313" key="7">
    <source>
        <dbReference type="EMBL" id="EZH73483.1"/>
    </source>
</evidence>
<protein>
    <recommendedName>
        <fullName evidence="6">RNA polymerase sigma-70 region 2 domain-containing protein</fullName>
    </recommendedName>
</protein>
<evidence type="ECO:0000256" key="4">
    <source>
        <dbReference type="ARBA" id="ARBA00023125"/>
    </source>
</evidence>
<dbReference type="InterPro" id="IPR013325">
    <property type="entry name" value="RNA_pol_sigma_r2"/>
</dbReference>
<dbReference type="PANTHER" id="PTHR43133:SF8">
    <property type="entry name" value="RNA POLYMERASE SIGMA FACTOR HI_1459-RELATED"/>
    <property type="match status" value="1"/>
</dbReference>
<keyword evidence="8" id="KW-1185">Reference proteome</keyword>
<proteinExistence type="inferred from homology"/>
<evidence type="ECO:0000256" key="2">
    <source>
        <dbReference type="ARBA" id="ARBA00023015"/>
    </source>
</evidence>
<dbReference type="PANTHER" id="PTHR43133">
    <property type="entry name" value="RNA POLYMERASE ECF-TYPE SIGMA FACTO"/>
    <property type="match status" value="1"/>
</dbReference>
<dbReference type="InterPro" id="IPR039425">
    <property type="entry name" value="RNA_pol_sigma-70-like"/>
</dbReference>
<dbReference type="InterPro" id="IPR036388">
    <property type="entry name" value="WH-like_DNA-bd_sf"/>
</dbReference>
<keyword evidence="5" id="KW-0804">Transcription</keyword>
<dbReference type="SUPFAM" id="SSF88659">
    <property type="entry name" value="Sigma3 and sigma4 domains of RNA polymerase sigma factors"/>
    <property type="match status" value="1"/>
</dbReference>
<evidence type="ECO:0000256" key="5">
    <source>
        <dbReference type="ARBA" id="ARBA00023163"/>
    </source>
</evidence>
<sequence>MKIKHSWGTVYFHSETEVKKEYFISVNSKDTWYYLNPKRYKLTIMMNNDQIIIAGIIDGDEKILTCFYKENIRYIQGYILRNNGNLEDVEDVFQDALVVLYQKLRSGLLELRVPIKTYFYGVCKNLWRNRLKKKKKLVIDDGWYHFEEGTHNSLVADIENQEREHLYRKHFQKLSIENKKLLSLFFEGKSMKEISKILGHSEGYTRKKKFEAKKKLLNMIEKDPMYNELKVVC</sequence>
<evidence type="ECO:0000313" key="8">
    <source>
        <dbReference type="Proteomes" id="UP000023541"/>
    </source>
</evidence>
<dbReference type="NCBIfam" id="TIGR02937">
    <property type="entry name" value="sigma70-ECF"/>
    <property type="match status" value="1"/>
</dbReference>
<evidence type="ECO:0000256" key="3">
    <source>
        <dbReference type="ARBA" id="ARBA00023082"/>
    </source>
</evidence>
<organism evidence="7 8">
    <name type="scientific">Aquimarina atlantica</name>
    <dbReference type="NCBI Taxonomy" id="1317122"/>
    <lineage>
        <taxon>Bacteria</taxon>
        <taxon>Pseudomonadati</taxon>
        <taxon>Bacteroidota</taxon>
        <taxon>Flavobacteriia</taxon>
        <taxon>Flavobacteriales</taxon>
        <taxon>Flavobacteriaceae</taxon>
        <taxon>Aquimarina</taxon>
    </lineage>
</organism>